<dbReference type="AlphaFoldDB" id="A0A9P4GF48"/>
<dbReference type="Pfam" id="PF00646">
    <property type="entry name" value="F-box"/>
    <property type="match status" value="1"/>
</dbReference>
<accession>A0A9P4GF48</accession>
<feature type="domain" description="F-box" evidence="3">
    <location>
        <begin position="325"/>
        <end position="363"/>
    </location>
</feature>
<protein>
    <recommendedName>
        <fullName evidence="3">F-box domain-containing protein</fullName>
    </recommendedName>
</protein>
<dbReference type="RefSeq" id="XP_040786867.1">
    <property type="nucleotide sequence ID" value="XM_040930362.1"/>
</dbReference>
<organism evidence="4 5">
    <name type="scientific">Cucurbitaria berberidis CBS 394.84</name>
    <dbReference type="NCBI Taxonomy" id="1168544"/>
    <lineage>
        <taxon>Eukaryota</taxon>
        <taxon>Fungi</taxon>
        <taxon>Dikarya</taxon>
        <taxon>Ascomycota</taxon>
        <taxon>Pezizomycotina</taxon>
        <taxon>Dothideomycetes</taxon>
        <taxon>Pleosporomycetidae</taxon>
        <taxon>Pleosporales</taxon>
        <taxon>Pleosporineae</taxon>
        <taxon>Cucurbitariaceae</taxon>
        <taxon>Cucurbitaria</taxon>
    </lineage>
</organism>
<feature type="compositionally biased region" description="Basic and acidic residues" evidence="2">
    <location>
        <begin position="24"/>
        <end position="34"/>
    </location>
</feature>
<dbReference type="GeneID" id="63847614"/>
<evidence type="ECO:0000259" key="3">
    <source>
        <dbReference type="Pfam" id="PF00646"/>
    </source>
</evidence>
<gene>
    <name evidence="4" type="ORF">K460DRAFT_317699</name>
</gene>
<feature type="region of interest" description="Disordered" evidence="2">
    <location>
        <begin position="286"/>
        <end position="305"/>
    </location>
</feature>
<evidence type="ECO:0000256" key="1">
    <source>
        <dbReference type="SAM" id="Coils"/>
    </source>
</evidence>
<dbReference type="CDD" id="cd09917">
    <property type="entry name" value="F-box_SF"/>
    <property type="match status" value="1"/>
</dbReference>
<comment type="caution">
    <text evidence="4">The sequence shown here is derived from an EMBL/GenBank/DDBJ whole genome shotgun (WGS) entry which is preliminary data.</text>
</comment>
<dbReference type="OrthoDB" id="4194555at2759"/>
<keyword evidence="1" id="KW-0175">Coiled coil</keyword>
<keyword evidence="5" id="KW-1185">Reference proteome</keyword>
<sequence length="1197" mass="132861">MTDNGRAPDSLEHVTNRRRTLRSFQERRPERDASDNEAAANPPATQLPSPPLRRIIRPPQAGNLADWDVDQTTAHPLFGFQASEHASTTIPSATDSPPPGPQSSRGFIPRARRRDPRDLATGSGWSSRTRTRRGSLGSDGIPTETSVDHQFADALEHELLGNEAPQEYSEEEPDEASTARPSLDDLDLFRLARAMSRTGASQAALDDIVLHRIMPGATKRPRDKFEATDGKDITKILENKGAVAVVLYDTSTPNPEANDIWPECRSSAKLPACYVLFDRSKQILPESKSKRRAPNPSRRVTRSQLNSDSADEYLLDAPAGRPEWKLPVELVELIACHLNRDDIKSLRLVSRELNHYVSQVIFKTVVVPFNTEIYGMLGQEPKPDLKGKKRVKVENPGYPWTNATRDEVYNGHGLDVFRGFGKHILRYGMSFEVNEDSLATPPAKSLTEQKTSFWGNYDWPFEEYRRFATVAGLEFAADETPRMKIAFSELNRVKELALSVDSGLGWLNGPDRSIRARILQRPQQVFGSPKDVPDRRSQAQQELWRHIEACHESNGSDVRLATLYRLDGQRPMSELKEASMVTEEQPDMPYLDPRLIHEATPHDTADLQIPTSFDDPDVLGRFVLTPSSSGSGTGVLFSSIKPPTDAGQLIGPIIPANLTEAQKEWLLETEWAQRAFMSSYMLSVIDNPVTFNPVHTLKISQLSARYLPLLNRADFWEALPNLTDVTLMVLPEWRTVKKDEAGFVDTPNINPSMALLPFCNLLRNQVACRPNIRNLTIGWVTGGEHAEGMHARNRLIMPAPLMDVGASEMLVENDINGLWANLLHFRHVDRLTLENCWITPPAMVQFVKIHDVHSMKHLVLDSVSLTAMLRPNEIANQAVQQVAALNPPAAGLLGAGMLWNALHNNGGAQMLPNQQQFFQVYMQTLQVQLQQLQANAGGVQQQTQIVALTALQNQLQQQIAQLQAQNHNNQLQVQPQGQGVNQAIQHQQAQPQPNFNHAFVTFMQQTQHHIPAVQPPHVPGNAQPQADPQADPQSVLKMQPREGSWMNIIDIISPGTNLSDFDSEHSQADAERSTSLQSIEFISCGYARLPYAPFSQTAIEADNGLAAILRSPVLTKRYQALAPAMLSAKWPHLGVIVQEVDSAELAALDAGWNLRTGWKDAEEARAVEFDGLLSGGTGRFTGKVQASDRVAEGSSAS</sequence>
<dbReference type="InterPro" id="IPR001810">
    <property type="entry name" value="F-box_dom"/>
</dbReference>
<dbReference type="EMBL" id="ML976617">
    <property type="protein sequence ID" value="KAF1844304.1"/>
    <property type="molecule type" value="Genomic_DNA"/>
</dbReference>
<feature type="compositionally biased region" description="Low complexity" evidence="2">
    <location>
        <begin position="1022"/>
        <end position="1032"/>
    </location>
</feature>
<feature type="compositionally biased region" description="Low complexity" evidence="2">
    <location>
        <begin position="119"/>
        <end position="140"/>
    </location>
</feature>
<feature type="compositionally biased region" description="Polar residues" evidence="2">
    <location>
        <begin position="86"/>
        <end position="95"/>
    </location>
</feature>
<dbReference type="Proteomes" id="UP000800039">
    <property type="component" value="Unassembled WGS sequence"/>
</dbReference>
<evidence type="ECO:0000313" key="4">
    <source>
        <dbReference type="EMBL" id="KAF1844304.1"/>
    </source>
</evidence>
<feature type="region of interest" description="Disordered" evidence="2">
    <location>
        <begin position="86"/>
        <end position="145"/>
    </location>
</feature>
<name>A0A9P4GF48_9PLEO</name>
<feature type="coiled-coil region" evidence="1">
    <location>
        <begin position="922"/>
        <end position="972"/>
    </location>
</feature>
<evidence type="ECO:0000256" key="2">
    <source>
        <dbReference type="SAM" id="MobiDB-lite"/>
    </source>
</evidence>
<reference evidence="4" key="1">
    <citation type="submission" date="2020-01" db="EMBL/GenBank/DDBJ databases">
        <authorList>
            <consortium name="DOE Joint Genome Institute"/>
            <person name="Haridas S."/>
            <person name="Albert R."/>
            <person name="Binder M."/>
            <person name="Bloem J."/>
            <person name="Labutti K."/>
            <person name="Salamov A."/>
            <person name="Andreopoulos B."/>
            <person name="Baker S.E."/>
            <person name="Barry K."/>
            <person name="Bills G."/>
            <person name="Bluhm B.H."/>
            <person name="Cannon C."/>
            <person name="Castanera R."/>
            <person name="Culley D.E."/>
            <person name="Daum C."/>
            <person name="Ezra D."/>
            <person name="Gonzalez J.B."/>
            <person name="Henrissat B."/>
            <person name="Kuo A."/>
            <person name="Liang C."/>
            <person name="Lipzen A."/>
            <person name="Lutzoni F."/>
            <person name="Magnuson J."/>
            <person name="Mondo S."/>
            <person name="Nolan M."/>
            <person name="Ohm R."/>
            <person name="Pangilinan J."/>
            <person name="Park H.-J."/>
            <person name="Ramirez L."/>
            <person name="Alfaro M."/>
            <person name="Sun H."/>
            <person name="Tritt A."/>
            <person name="Yoshinaga Y."/>
            <person name="Zwiers L.-H."/>
            <person name="Turgeon B.G."/>
            <person name="Goodwin S.B."/>
            <person name="Spatafora J.W."/>
            <person name="Crous P.W."/>
            <person name="Grigoriev I.V."/>
        </authorList>
    </citation>
    <scope>NUCLEOTIDE SEQUENCE</scope>
    <source>
        <strain evidence="4">CBS 394.84</strain>
    </source>
</reference>
<feature type="region of interest" description="Disordered" evidence="2">
    <location>
        <begin position="1011"/>
        <end position="1032"/>
    </location>
</feature>
<evidence type="ECO:0000313" key="5">
    <source>
        <dbReference type="Proteomes" id="UP000800039"/>
    </source>
</evidence>
<feature type="region of interest" description="Disordered" evidence="2">
    <location>
        <begin position="1"/>
        <end position="65"/>
    </location>
</feature>
<proteinExistence type="predicted"/>